<feature type="transmembrane region" description="Helical" evidence="6">
    <location>
        <begin position="470"/>
        <end position="489"/>
    </location>
</feature>
<dbReference type="InterPro" id="IPR050495">
    <property type="entry name" value="ATG22/LtaA_families"/>
</dbReference>
<feature type="transmembrane region" description="Helical" evidence="6">
    <location>
        <begin position="439"/>
        <end position="464"/>
    </location>
</feature>
<feature type="transmembrane region" description="Helical" evidence="6">
    <location>
        <begin position="151"/>
        <end position="170"/>
    </location>
</feature>
<feature type="transmembrane region" description="Helical" evidence="6">
    <location>
        <begin position="380"/>
        <end position="399"/>
    </location>
</feature>
<feature type="transmembrane region" description="Helical" evidence="6">
    <location>
        <begin position="217"/>
        <end position="243"/>
    </location>
</feature>
<dbReference type="Proteomes" id="UP001239085">
    <property type="component" value="Unassembled WGS sequence"/>
</dbReference>
<keyword evidence="2" id="KW-0813">Transport</keyword>
<feature type="transmembrane region" description="Helical" evidence="6">
    <location>
        <begin position="350"/>
        <end position="368"/>
    </location>
</feature>
<feature type="transmembrane region" description="Helical" evidence="6">
    <location>
        <begin position="255"/>
        <end position="277"/>
    </location>
</feature>
<evidence type="ECO:0000256" key="1">
    <source>
        <dbReference type="ARBA" id="ARBA00004651"/>
    </source>
</evidence>
<sequence>MRRGCSPNWWRRRTRERRCRFENFDAARRYLSFTGSRQTSTMSASTPKAEDIERPARSRGVLAWALWDWGSAAFNAVVTTFVFSTFLASQLFVDPEIVAAAAGDAKDPTLVAALAGNASLVGWALAIAGVLIAVLAPVLGQRSDGTGRRKLWLGINTGIVVLAMAAMVFVVGAPEYLILGATLLAVGNIFFEFAGVNYNAMLVQVSTKENMGRVSGFGWGMGYVGGIVLLVILLVGFIGLVSSPGPLGITTDGGLHIRLAVLASAVWFGVFAIPVLLRVPEIPARERQNRVGFFRSYAILGGTIAKLWRGNRQVLMFLLASAVFRDGLAGVFTFGAIIAAQVFGFSSSQVLYFAVAANVVAGISTIIAGRLDDAFGPKRVIMTSLIGLVVAGTAVLFIGDAQVGFWIAGLILCMFVGPVQSASRSMLARITPEGREGEIFGLYATTGRAVSFLAPTLFALFVGLSGDTRLGILGIVLVLLVGLVLMIPVKAKQAVIE</sequence>
<organism evidence="8 9">
    <name type="scientific">Microbacterium murale</name>
    <dbReference type="NCBI Taxonomy" id="1081040"/>
    <lineage>
        <taxon>Bacteria</taxon>
        <taxon>Bacillati</taxon>
        <taxon>Actinomycetota</taxon>
        <taxon>Actinomycetes</taxon>
        <taxon>Micrococcales</taxon>
        <taxon>Microbacteriaceae</taxon>
        <taxon>Microbacterium</taxon>
    </lineage>
</organism>
<dbReference type="InterPro" id="IPR020846">
    <property type="entry name" value="MFS_dom"/>
</dbReference>
<dbReference type="PANTHER" id="PTHR23519">
    <property type="entry name" value="AUTOPHAGY-RELATED PROTEIN 22"/>
    <property type="match status" value="1"/>
</dbReference>
<feature type="transmembrane region" description="Helical" evidence="6">
    <location>
        <begin position="120"/>
        <end position="139"/>
    </location>
</feature>
<feature type="transmembrane region" description="Helical" evidence="6">
    <location>
        <begin position="314"/>
        <end position="344"/>
    </location>
</feature>
<dbReference type="PANTHER" id="PTHR23519:SF1">
    <property type="entry name" value="AUTOPHAGY-RELATED PROTEIN 22"/>
    <property type="match status" value="1"/>
</dbReference>
<gene>
    <name evidence="8" type="ORF">QFZ46_001309</name>
</gene>
<evidence type="ECO:0000259" key="7">
    <source>
        <dbReference type="PROSITE" id="PS50850"/>
    </source>
</evidence>
<dbReference type="SUPFAM" id="SSF103473">
    <property type="entry name" value="MFS general substrate transporter"/>
    <property type="match status" value="1"/>
</dbReference>
<protein>
    <submittedName>
        <fullName evidence="8">UMF1 family MFS transporter</fullName>
    </submittedName>
</protein>
<dbReference type="PROSITE" id="PS50850">
    <property type="entry name" value="MFS"/>
    <property type="match status" value="1"/>
</dbReference>
<keyword evidence="4 6" id="KW-1133">Transmembrane helix</keyword>
<evidence type="ECO:0000256" key="4">
    <source>
        <dbReference type="ARBA" id="ARBA00022989"/>
    </source>
</evidence>
<dbReference type="InterPro" id="IPR036259">
    <property type="entry name" value="MFS_trans_sf"/>
</dbReference>
<feature type="transmembrane region" description="Helical" evidence="6">
    <location>
        <begin position="61"/>
        <end position="83"/>
    </location>
</feature>
<keyword evidence="3 6" id="KW-0812">Transmembrane</keyword>
<keyword evidence="9" id="KW-1185">Reference proteome</keyword>
<comment type="subcellular location">
    <subcellularLocation>
        <location evidence="1">Cell membrane</location>
        <topology evidence="1">Multi-pass membrane protein</topology>
    </subcellularLocation>
</comment>
<evidence type="ECO:0000256" key="6">
    <source>
        <dbReference type="SAM" id="Phobius"/>
    </source>
</evidence>
<keyword evidence="5 6" id="KW-0472">Membrane</keyword>
<name>A0ABU0P926_9MICO</name>
<dbReference type="Gene3D" id="1.20.1250.20">
    <property type="entry name" value="MFS general substrate transporter like domains"/>
    <property type="match status" value="2"/>
</dbReference>
<feature type="transmembrane region" description="Helical" evidence="6">
    <location>
        <begin position="176"/>
        <end position="196"/>
    </location>
</feature>
<feature type="domain" description="Major facilitator superfamily (MFS) profile" evidence="7">
    <location>
        <begin position="314"/>
        <end position="497"/>
    </location>
</feature>
<feature type="transmembrane region" description="Helical" evidence="6">
    <location>
        <begin position="405"/>
        <end position="427"/>
    </location>
</feature>
<evidence type="ECO:0000256" key="5">
    <source>
        <dbReference type="ARBA" id="ARBA00023136"/>
    </source>
</evidence>
<dbReference type="EMBL" id="JAUSXK010000001">
    <property type="protein sequence ID" value="MDQ0643149.1"/>
    <property type="molecule type" value="Genomic_DNA"/>
</dbReference>
<dbReference type="InterPro" id="IPR024671">
    <property type="entry name" value="Atg22-like"/>
</dbReference>
<comment type="caution">
    <text evidence="8">The sequence shown here is derived from an EMBL/GenBank/DDBJ whole genome shotgun (WGS) entry which is preliminary data.</text>
</comment>
<reference evidence="8 9" key="1">
    <citation type="submission" date="2023-07" db="EMBL/GenBank/DDBJ databases">
        <title>Comparative genomics of wheat-associated soil bacteria to identify genetic determinants of phenazine resistance.</title>
        <authorList>
            <person name="Mouncey N."/>
        </authorList>
    </citation>
    <scope>NUCLEOTIDE SEQUENCE [LARGE SCALE GENOMIC DNA]</scope>
    <source>
        <strain evidence="8 9">W2I7</strain>
    </source>
</reference>
<dbReference type="Pfam" id="PF11700">
    <property type="entry name" value="ATG22"/>
    <property type="match status" value="1"/>
</dbReference>
<evidence type="ECO:0000256" key="3">
    <source>
        <dbReference type="ARBA" id="ARBA00022692"/>
    </source>
</evidence>
<accession>A0ABU0P926</accession>
<evidence type="ECO:0000313" key="9">
    <source>
        <dbReference type="Proteomes" id="UP001239085"/>
    </source>
</evidence>
<evidence type="ECO:0000256" key="2">
    <source>
        <dbReference type="ARBA" id="ARBA00022448"/>
    </source>
</evidence>
<proteinExistence type="predicted"/>
<evidence type="ECO:0000313" key="8">
    <source>
        <dbReference type="EMBL" id="MDQ0643149.1"/>
    </source>
</evidence>